<evidence type="ECO:0000313" key="5">
    <source>
        <dbReference type="EMBL" id="SNT75131.1"/>
    </source>
</evidence>
<dbReference type="GO" id="GO:0043565">
    <property type="term" value="F:sequence-specific DNA binding"/>
    <property type="evidence" value="ECO:0007669"/>
    <property type="project" value="InterPro"/>
</dbReference>
<dbReference type="InterPro" id="IPR036388">
    <property type="entry name" value="WH-like_DNA-bd_sf"/>
</dbReference>
<dbReference type="InterPro" id="IPR036390">
    <property type="entry name" value="WH_DNA-bd_sf"/>
</dbReference>
<dbReference type="SUPFAM" id="SSF46785">
    <property type="entry name" value="Winged helix' DNA-binding domain"/>
    <property type="match status" value="1"/>
</dbReference>
<sequence length="159" mass="18170">MKLDHIDHKILKHLQENARITNAELAEKVGLSPTPCLRRLRRLEADGIIKGYHTEINREALGVNVTVLILVKLEREDDATLREFEAAIKKRPEVMECYLVTGKFDYFIRVVIPTLAAYESFLSETILRMPKVATVESSFTLREVERKVVTPLPDSVLRG</sequence>
<dbReference type="SUPFAM" id="SSF54909">
    <property type="entry name" value="Dimeric alpha+beta barrel"/>
    <property type="match status" value="1"/>
</dbReference>
<dbReference type="PANTHER" id="PTHR30154:SF34">
    <property type="entry name" value="TRANSCRIPTIONAL REGULATOR AZLB"/>
    <property type="match status" value="1"/>
</dbReference>
<evidence type="ECO:0000256" key="1">
    <source>
        <dbReference type="ARBA" id="ARBA00023015"/>
    </source>
</evidence>
<gene>
    <name evidence="5" type="ORF">SAMN06297382_2570</name>
</gene>
<dbReference type="RefSeq" id="WP_089413010.1">
    <property type="nucleotide sequence ID" value="NZ_FZQA01000007.1"/>
</dbReference>
<accession>A0A239PXT8</accession>
<dbReference type="GO" id="GO:0005829">
    <property type="term" value="C:cytosol"/>
    <property type="evidence" value="ECO:0007669"/>
    <property type="project" value="TreeGrafter"/>
</dbReference>
<dbReference type="FunFam" id="1.10.10.10:FF:000186">
    <property type="entry name" value="AsnC family transcriptional regulator"/>
    <property type="match status" value="1"/>
</dbReference>
<proteinExistence type="predicted"/>
<feature type="domain" description="HTH asnC-type" evidence="4">
    <location>
        <begin position="3"/>
        <end position="64"/>
    </location>
</feature>
<dbReference type="PRINTS" id="PR00033">
    <property type="entry name" value="HTHASNC"/>
</dbReference>
<name>A0A239PXT8_9PROT</name>
<protein>
    <submittedName>
        <fullName evidence="5">Transcriptional regulator, AsnC family</fullName>
    </submittedName>
</protein>
<keyword evidence="2" id="KW-0238">DNA-binding</keyword>
<dbReference type="PANTHER" id="PTHR30154">
    <property type="entry name" value="LEUCINE-RESPONSIVE REGULATORY PROTEIN"/>
    <property type="match status" value="1"/>
</dbReference>
<evidence type="ECO:0000256" key="2">
    <source>
        <dbReference type="ARBA" id="ARBA00023125"/>
    </source>
</evidence>
<dbReference type="InterPro" id="IPR019887">
    <property type="entry name" value="Tscrpt_reg_AsnC/Lrp_C"/>
</dbReference>
<dbReference type="InterPro" id="IPR011991">
    <property type="entry name" value="ArsR-like_HTH"/>
</dbReference>
<dbReference type="InterPro" id="IPR000485">
    <property type="entry name" value="AsnC-type_HTH_dom"/>
</dbReference>
<dbReference type="InterPro" id="IPR019885">
    <property type="entry name" value="Tscrpt_reg_HTH_AsnC-type_CS"/>
</dbReference>
<dbReference type="Pfam" id="PF13412">
    <property type="entry name" value="HTH_24"/>
    <property type="match status" value="1"/>
</dbReference>
<dbReference type="PROSITE" id="PS50956">
    <property type="entry name" value="HTH_ASNC_2"/>
    <property type="match status" value="1"/>
</dbReference>
<dbReference type="GO" id="GO:0043200">
    <property type="term" value="P:response to amino acid"/>
    <property type="evidence" value="ECO:0007669"/>
    <property type="project" value="TreeGrafter"/>
</dbReference>
<reference evidence="5 6" key="1">
    <citation type="submission" date="2017-07" db="EMBL/GenBank/DDBJ databases">
        <authorList>
            <person name="Sun Z.S."/>
            <person name="Albrecht U."/>
            <person name="Echele G."/>
            <person name="Lee C.C."/>
        </authorList>
    </citation>
    <scope>NUCLEOTIDE SEQUENCE [LARGE SCALE GENOMIC DNA]</scope>
    <source>
        <strain evidence="5 6">CGMCC 1.12710</strain>
    </source>
</reference>
<evidence type="ECO:0000256" key="3">
    <source>
        <dbReference type="ARBA" id="ARBA00023163"/>
    </source>
</evidence>
<dbReference type="AlphaFoldDB" id="A0A239PXT8"/>
<organism evidence="5 6">
    <name type="scientific">Amphiplicatus metriothermophilus</name>
    <dbReference type="NCBI Taxonomy" id="1519374"/>
    <lineage>
        <taxon>Bacteria</taxon>
        <taxon>Pseudomonadati</taxon>
        <taxon>Pseudomonadota</taxon>
        <taxon>Alphaproteobacteria</taxon>
        <taxon>Parvularculales</taxon>
        <taxon>Parvularculaceae</taxon>
        <taxon>Amphiplicatus</taxon>
    </lineage>
</organism>
<dbReference type="Pfam" id="PF01037">
    <property type="entry name" value="AsnC_trans_reg"/>
    <property type="match status" value="1"/>
</dbReference>
<keyword evidence="1" id="KW-0805">Transcription regulation</keyword>
<dbReference type="InterPro" id="IPR011008">
    <property type="entry name" value="Dimeric_a/b-barrel"/>
</dbReference>
<evidence type="ECO:0000313" key="6">
    <source>
        <dbReference type="Proteomes" id="UP000198346"/>
    </source>
</evidence>
<dbReference type="InterPro" id="IPR019888">
    <property type="entry name" value="Tscrpt_reg_AsnC-like"/>
</dbReference>
<dbReference type="GO" id="GO:0006355">
    <property type="term" value="P:regulation of DNA-templated transcription"/>
    <property type="evidence" value="ECO:0007669"/>
    <property type="project" value="UniProtKB-ARBA"/>
</dbReference>
<dbReference type="OrthoDB" id="9812082at2"/>
<dbReference type="CDD" id="cd00090">
    <property type="entry name" value="HTH_ARSR"/>
    <property type="match status" value="1"/>
</dbReference>
<dbReference type="Gene3D" id="1.10.10.10">
    <property type="entry name" value="Winged helix-like DNA-binding domain superfamily/Winged helix DNA-binding domain"/>
    <property type="match status" value="1"/>
</dbReference>
<dbReference type="EMBL" id="FZQA01000007">
    <property type="protein sequence ID" value="SNT75131.1"/>
    <property type="molecule type" value="Genomic_DNA"/>
</dbReference>
<dbReference type="Gene3D" id="3.30.70.920">
    <property type="match status" value="1"/>
</dbReference>
<dbReference type="Proteomes" id="UP000198346">
    <property type="component" value="Unassembled WGS sequence"/>
</dbReference>
<keyword evidence="6" id="KW-1185">Reference proteome</keyword>
<dbReference type="PROSITE" id="PS00519">
    <property type="entry name" value="HTH_ASNC_1"/>
    <property type="match status" value="1"/>
</dbReference>
<dbReference type="SMART" id="SM00344">
    <property type="entry name" value="HTH_ASNC"/>
    <property type="match status" value="1"/>
</dbReference>
<keyword evidence="3" id="KW-0804">Transcription</keyword>
<evidence type="ECO:0000259" key="4">
    <source>
        <dbReference type="PROSITE" id="PS50956"/>
    </source>
</evidence>